<evidence type="ECO:0000256" key="2">
    <source>
        <dbReference type="ARBA" id="ARBA00022737"/>
    </source>
</evidence>
<evidence type="ECO:0000313" key="5">
    <source>
        <dbReference type="EMBL" id="KAL0368496.1"/>
    </source>
</evidence>
<organism evidence="5">
    <name type="scientific">Sesamum calycinum</name>
    <dbReference type="NCBI Taxonomy" id="2727403"/>
    <lineage>
        <taxon>Eukaryota</taxon>
        <taxon>Viridiplantae</taxon>
        <taxon>Streptophyta</taxon>
        <taxon>Embryophyta</taxon>
        <taxon>Tracheophyta</taxon>
        <taxon>Spermatophyta</taxon>
        <taxon>Magnoliopsida</taxon>
        <taxon>eudicotyledons</taxon>
        <taxon>Gunneridae</taxon>
        <taxon>Pentapetalae</taxon>
        <taxon>asterids</taxon>
        <taxon>lamiids</taxon>
        <taxon>Lamiales</taxon>
        <taxon>Pedaliaceae</taxon>
        <taxon>Sesamum</taxon>
    </lineage>
</organism>
<accession>A0AAW2QKP1</accession>
<reference evidence="5" key="2">
    <citation type="journal article" date="2024" name="Plant">
        <title>Genomic evolution and insights into agronomic trait innovations of Sesamum species.</title>
        <authorList>
            <person name="Miao H."/>
            <person name="Wang L."/>
            <person name="Qu L."/>
            <person name="Liu H."/>
            <person name="Sun Y."/>
            <person name="Le M."/>
            <person name="Wang Q."/>
            <person name="Wei S."/>
            <person name="Zheng Y."/>
            <person name="Lin W."/>
            <person name="Duan Y."/>
            <person name="Cao H."/>
            <person name="Xiong S."/>
            <person name="Wang X."/>
            <person name="Wei L."/>
            <person name="Li C."/>
            <person name="Ma Q."/>
            <person name="Ju M."/>
            <person name="Zhao R."/>
            <person name="Li G."/>
            <person name="Mu C."/>
            <person name="Tian Q."/>
            <person name="Mei H."/>
            <person name="Zhang T."/>
            <person name="Gao T."/>
            <person name="Zhang H."/>
        </authorList>
    </citation>
    <scope>NUCLEOTIDE SEQUENCE</scope>
    <source>
        <strain evidence="5">KEN8</strain>
    </source>
</reference>
<keyword evidence="2" id="KW-0677">Repeat</keyword>
<dbReference type="SUPFAM" id="SSF52540">
    <property type="entry name" value="P-loop containing nucleoside triphosphate hydrolases"/>
    <property type="match status" value="1"/>
</dbReference>
<protein>
    <submittedName>
        <fullName evidence="5">Disease resistance RPP13-like protein 2</fullName>
    </submittedName>
</protein>
<dbReference type="Pfam" id="PF23598">
    <property type="entry name" value="LRR_14"/>
    <property type="match status" value="1"/>
</dbReference>
<evidence type="ECO:0000259" key="4">
    <source>
        <dbReference type="Pfam" id="PF23598"/>
    </source>
</evidence>
<feature type="domain" description="Disease resistance R13L4/SHOC-2-like LRR" evidence="4">
    <location>
        <begin position="232"/>
        <end position="523"/>
    </location>
</feature>
<dbReference type="InterPro" id="IPR055414">
    <property type="entry name" value="LRR_R13L4/SHOC2-like"/>
</dbReference>
<dbReference type="InterPro" id="IPR036388">
    <property type="entry name" value="WH-like_DNA-bd_sf"/>
</dbReference>
<keyword evidence="3" id="KW-0611">Plant defense</keyword>
<comment type="caution">
    <text evidence="5">The sequence shown here is derived from an EMBL/GenBank/DDBJ whole genome shotgun (WGS) entry which is preliminary data.</text>
</comment>
<evidence type="ECO:0000256" key="3">
    <source>
        <dbReference type="ARBA" id="ARBA00022821"/>
    </source>
</evidence>
<comment type="similarity">
    <text evidence="1">Belongs to the disease resistance NB-LRR family.</text>
</comment>
<dbReference type="InterPro" id="IPR027417">
    <property type="entry name" value="P-loop_NTPase"/>
</dbReference>
<dbReference type="PANTHER" id="PTHR23155">
    <property type="entry name" value="DISEASE RESISTANCE PROTEIN RP"/>
    <property type="match status" value="1"/>
</dbReference>
<dbReference type="GO" id="GO:0098542">
    <property type="term" value="P:defense response to other organism"/>
    <property type="evidence" value="ECO:0007669"/>
    <property type="project" value="TreeGrafter"/>
</dbReference>
<dbReference type="AlphaFoldDB" id="A0AAW2QKP1"/>
<dbReference type="InterPro" id="IPR044974">
    <property type="entry name" value="Disease_R_plants"/>
</dbReference>
<proteinExistence type="inferred from homology"/>
<sequence>MLLVSAPELQILGKTISELSGGSPLIASILGHSLKTVDVAARDQLLHELDYYLTTSQISKGETQVLEISYQRLSHELKQCLLYMGQFPEGQDIQVDKLCMLLAAEDLLLPVDSGRRKTTLMKSVRNTLEKLAMKRLVDVQEDNVSMTRMYKSCRLHDQIRELCISKGLDEEFFKIVDFKSEKELGPSTRRLAIYLSKYGDGDAIRFRSHDTRKKIRSLLIFDAYDSHKKSTWPSEINDLKEFGKLRALDFDGVDFRARKLPRGMDKLVLLRYLSFRGCCLENFPPSISKFPCLETLDLRVKDCNLAIPDVLSTMKRLRHLYFPIMYRSDSSNKLKLLGLDRLEILVNFDTGACNVDDIFHLENLQVLAAISDGNPKDLEAIIKCLDKKSADLHHSSLNIRNFDCYTKERVAIFTKVLECKSLHSLHIEGPIGHLPKNVAISRNFTEMVFDGSELEDDTMIVLGKLENLRSLILSNNAYVGYEMAFAASTFPNLRVLKLLNLEYMENLTFEKGALPKLSTLVIDKCGELQKVSMPKELHDMLQRAKESNGDDVYLVEPFPTIRTN</sequence>
<dbReference type="SUPFAM" id="SSF52058">
    <property type="entry name" value="L domain-like"/>
    <property type="match status" value="1"/>
</dbReference>
<reference evidence="5" key="1">
    <citation type="submission" date="2020-06" db="EMBL/GenBank/DDBJ databases">
        <authorList>
            <person name="Li T."/>
            <person name="Hu X."/>
            <person name="Zhang T."/>
            <person name="Song X."/>
            <person name="Zhang H."/>
            <person name="Dai N."/>
            <person name="Sheng W."/>
            <person name="Hou X."/>
            <person name="Wei L."/>
        </authorList>
    </citation>
    <scope>NUCLEOTIDE SEQUENCE</scope>
    <source>
        <strain evidence="5">KEN8</strain>
        <tissue evidence="5">Leaf</tissue>
    </source>
</reference>
<dbReference type="PANTHER" id="PTHR23155:SF1185">
    <property type="entry name" value="DISEASE RESISTANCE RPP8-LIKE PROTEIN 3-RELATED"/>
    <property type="match status" value="1"/>
</dbReference>
<dbReference type="EMBL" id="JACGWM010000006">
    <property type="protein sequence ID" value="KAL0368496.1"/>
    <property type="molecule type" value="Genomic_DNA"/>
</dbReference>
<name>A0AAW2QKP1_9LAMI</name>
<dbReference type="Gene3D" id="1.10.10.10">
    <property type="entry name" value="Winged helix-like DNA-binding domain superfamily/Winged helix DNA-binding domain"/>
    <property type="match status" value="1"/>
</dbReference>
<dbReference type="Gene3D" id="3.80.10.10">
    <property type="entry name" value="Ribonuclease Inhibitor"/>
    <property type="match status" value="1"/>
</dbReference>
<gene>
    <name evidence="5" type="ORF">Scaly_1068500</name>
</gene>
<dbReference type="InterPro" id="IPR032675">
    <property type="entry name" value="LRR_dom_sf"/>
</dbReference>
<evidence type="ECO:0000256" key="1">
    <source>
        <dbReference type="ARBA" id="ARBA00008894"/>
    </source>
</evidence>